<dbReference type="WBParaSite" id="PDA_v2.g24467.t1">
    <property type="protein sequence ID" value="PDA_v2.g24467.t1"/>
    <property type="gene ID" value="PDA_v2.g24467"/>
</dbReference>
<dbReference type="PANTHER" id="PTHR33995:SF4">
    <property type="entry name" value="PROTEIN CBG09882"/>
    <property type="match status" value="1"/>
</dbReference>
<feature type="compositionally biased region" description="Basic and acidic residues" evidence="1">
    <location>
        <begin position="11"/>
        <end position="22"/>
    </location>
</feature>
<name>A0A914Q024_9BILA</name>
<dbReference type="InterPro" id="IPR029034">
    <property type="entry name" value="Cystine-knot_cytokine"/>
</dbReference>
<organism evidence="2 3">
    <name type="scientific">Panagrolaimus davidi</name>
    <dbReference type="NCBI Taxonomy" id="227884"/>
    <lineage>
        <taxon>Eukaryota</taxon>
        <taxon>Metazoa</taxon>
        <taxon>Ecdysozoa</taxon>
        <taxon>Nematoda</taxon>
        <taxon>Chromadorea</taxon>
        <taxon>Rhabditida</taxon>
        <taxon>Tylenchina</taxon>
        <taxon>Panagrolaimomorpha</taxon>
        <taxon>Panagrolaimoidea</taxon>
        <taxon>Panagrolaimidae</taxon>
        <taxon>Panagrolaimus</taxon>
    </lineage>
</organism>
<dbReference type="SUPFAM" id="SSF57501">
    <property type="entry name" value="Cystine-knot cytokines"/>
    <property type="match status" value="1"/>
</dbReference>
<dbReference type="Proteomes" id="UP000887578">
    <property type="component" value="Unplaced"/>
</dbReference>
<feature type="region of interest" description="Disordered" evidence="1">
    <location>
        <begin position="1"/>
        <end position="23"/>
    </location>
</feature>
<protein>
    <submittedName>
        <fullName evidence="3">Uncharacterized protein</fullName>
    </submittedName>
</protein>
<reference evidence="3" key="1">
    <citation type="submission" date="2022-11" db="UniProtKB">
        <authorList>
            <consortium name="WormBaseParasite"/>
        </authorList>
    </citation>
    <scope>IDENTIFICATION</scope>
</reference>
<evidence type="ECO:0000313" key="2">
    <source>
        <dbReference type="Proteomes" id="UP000887578"/>
    </source>
</evidence>
<keyword evidence="2" id="KW-1185">Reference proteome</keyword>
<dbReference type="AlphaFoldDB" id="A0A914Q024"/>
<evidence type="ECO:0000313" key="3">
    <source>
        <dbReference type="WBParaSite" id="PDA_v2.g24467.t1"/>
    </source>
</evidence>
<evidence type="ECO:0000256" key="1">
    <source>
        <dbReference type="SAM" id="MobiDB-lite"/>
    </source>
</evidence>
<dbReference type="PANTHER" id="PTHR33995">
    <property type="entry name" value="PROTEIN CBG18546"/>
    <property type="match status" value="1"/>
</dbReference>
<accession>A0A914Q024</accession>
<sequence>MNSFTDLTLDDSQKAPEEKNDIDCTSEQCKLCKEYLKKKLKDVGMLPASTVTSITANSTEQCNKYNFVRKGEIEKNSSDEDEDDDSSSSSKEIREIEKLKDKKDKILKKIEDHKHHLRRSRRQAALPGTDMGVDASVVGRRFKLSCDNKGVATDGSGLLTLCSRCWAWRELPDNYYPRYMNELVCDDSDGSCLSGYATCGISHRSAYVVRNDSGILNVITLQSGSFCECRVKVRRHFKNLNA</sequence>
<proteinExistence type="predicted"/>
<feature type="region of interest" description="Disordered" evidence="1">
    <location>
        <begin position="75"/>
        <end position="95"/>
    </location>
</feature>